<protein>
    <submittedName>
        <fullName evidence="1">Uncharacterized protein</fullName>
    </submittedName>
</protein>
<accession>A0ACC0WPH5</accession>
<sequence length="136" mass="14713">MGAAKRISMVDTIPLNSVYKIESYAIDMHAEYIALPMATQEIVWIHFLLAELGLHFGGASTILLENKSATSIATNKDIHHVPNILLIHDAAKECIQDSTHAVPLLQQDIPRGGGFFSTGPAVGSAPRRAWVVKTLG</sequence>
<dbReference type="EMBL" id="CM047580">
    <property type="protein sequence ID" value="KAI9920669.1"/>
    <property type="molecule type" value="Genomic_DNA"/>
</dbReference>
<keyword evidence="2" id="KW-1185">Reference proteome</keyword>
<proteinExistence type="predicted"/>
<organism evidence="1 2">
    <name type="scientific">Peronosclerospora sorghi</name>
    <dbReference type="NCBI Taxonomy" id="230839"/>
    <lineage>
        <taxon>Eukaryota</taxon>
        <taxon>Sar</taxon>
        <taxon>Stramenopiles</taxon>
        <taxon>Oomycota</taxon>
        <taxon>Peronosporomycetes</taxon>
        <taxon>Peronosporales</taxon>
        <taxon>Peronosporaceae</taxon>
        <taxon>Peronosclerospora</taxon>
    </lineage>
</organism>
<comment type="caution">
    <text evidence="1">The sequence shown here is derived from an EMBL/GenBank/DDBJ whole genome shotgun (WGS) entry which is preliminary data.</text>
</comment>
<dbReference type="Proteomes" id="UP001163321">
    <property type="component" value="Chromosome 1"/>
</dbReference>
<gene>
    <name evidence="1" type="ORF">PsorP6_001638</name>
</gene>
<name>A0ACC0WPH5_9STRA</name>
<evidence type="ECO:0000313" key="2">
    <source>
        <dbReference type="Proteomes" id="UP001163321"/>
    </source>
</evidence>
<reference evidence="1 2" key="1">
    <citation type="journal article" date="2022" name="bioRxiv">
        <title>The genome of the oomycete Peronosclerospora sorghi, a cosmopolitan pathogen of maize and sorghum, is inflated with dispersed pseudogenes.</title>
        <authorList>
            <person name="Fletcher K."/>
            <person name="Martin F."/>
            <person name="Isakeit T."/>
            <person name="Cavanaugh K."/>
            <person name="Magill C."/>
            <person name="Michelmore R."/>
        </authorList>
    </citation>
    <scope>NUCLEOTIDE SEQUENCE [LARGE SCALE GENOMIC DNA]</scope>
    <source>
        <strain evidence="1">P6</strain>
    </source>
</reference>
<evidence type="ECO:0000313" key="1">
    <source>
        <dbReference type="EMBL" id="KAI9920669.1"/>
    </source>
</evidence>